<reference evidence="3" key="1">
    <citation type="submission" date="2016-04" db="EMBL/GenBank/DDBJ databases">
        <authorList>
            <person name="Guldener U."/>
            <person name="Guldener U."/>
        </authorList>
    </citation>
    <scope>NUCLEOTIDE SEQUENCE [LARGE SCALE GENOMIC DNA]</scope>
    <source>
        <strain evidence="3">UB2112</strain>
    </source>
</reference>
<proteinExistence type="predicted"/>
<dbReference type="PANTHER" id="PTHR14614">
    <property type="entry name" value="HEPATOCELLULAR CARCINOMA-ASSOCIATED ANTIGEN"/>
    <property type="match status" value="1"/>
</dbReference>
<dbReference type="SUPFAM" id="SSF53335">
    <property type="entry name" value="S-adenosyl-L-methionine-dependent methyltransferases"/>
    <property type="match status" value="1"/>
</dbReference>
<dbReference type="InterPro" id="IPR029063">
    <property type="entry name" value="SAM-dependent_MTases_sf"/>
</dbReference>
<dbReference type="GO" id="GO:0008757">
    <property type="term" value="F:S-adenosylmethionine-dependent methyltransferase activity"/>
    <property type="evidence" value="ECO:0007669"/>
    <property type="project" value="UniProtKB-ARBA"/>
</dbReference>
<protein>
    <submittedName>
        <fullName evidence="2">Uncharacterized protein</fullName>
    </submittedName>
</protein>
<dbReference type="AlphaFoldDB" id="A0A1K0G380"/>
<evidence type="ECO:0000313" key="3">
    <source>
        <dbReference type="Proteomes" id="UP000179920"/>
    </source>
</evidence>
<dbReference type="EMBL" id="LT558122">
    <property type="protein sequence ID" value="SAM81904.1"/>
    <property type="molecule type" value="Genomic_DNA"/>
</dbReference>
<dbReference type="Proteomes" id="UP000179920">
    <property type="component" value="Chromosome VI"/>
</dbReference>
<sequence>MQQGDCVADGRADRQGSGPSTLEHARRIILIQYEARIPSKSSSFVWPPSAVLLQIQGQLDHDLFQYSKYEATMRYRRTFLRELCARLDAAVQDECAALRLQGVDEIEYPEVDAALLERYVETMSSGSSGAGTIGATLVSAPETEYTTHCWPRVANSPTEVAAETDVDLLCDYAKVTIREEGSAISKGTTGLRTWEAGLRLACHLISEPSVITAPGTRILELGSGAGFVGTVCATQQLISQQAGLHTFLTDVPGQVVTRIRETLHVNGLDGATSVVEVKELDWLELSAERQQSRQRDDLPTLNFLADAKPTLILAADVVYDPDLIDPLVETIKTCLEAGTRPCRALVASTVRNPETYGAFEKSLDSFGLKAKVIEPQYPTLPLPAPEERSMELPSLPIFPSAHDPALDGRVELRCITLH</sequence>
<dbReference type="InterPro" id="IPR019410">
    <property type="entry name" value="Methyltransf_16"/>
</dbReference>
<evidence type="ECO:0000313" key="2">
    <source>
        <dbReference type="EMBL" id="SAM81904.1"/>
    </source>
</evidence>
<dbReference type="OrthoDB" id="194386at2759"/>
<dbReference type="Pfam" id="PF10294">
    <property type="entry name" value="Methyltransf_16"/>
    <property type="match status" value="1"/>
</dbReference>
<accession>A0A1K0G380</accession>
<evidence type="ECO:0000256" key="1">
    <source>
        <dbReference type="SAM" id="MobiDB-lite"/>
    </source>
</evidence>
<dbReference type="GO" id="GO:0005737">
    <property type="term" value="C:cytoplasm"/>
    <property type="evidence" value="ECO:0007669"/>
    <property type="project" value="TreeGrafter"/>
</dbReference>
<organism evidence="2 3">
    <name type="scientific">Ustilago bromivora</name>
    <dbReference type="NCBI Taxonomy" id="307758"/>
    <lineage>
        <taxon>Eukaryota</taxon>
        <taxon>Fungi</taxon>
        <taxon>Dikarya</taxon>
        <taxon>Basidiomycota</taxon>
        <taxon>Ustilaginomycotina</taxon>
        <taxon>Ustilaginomycetes</taxon>
        <taxon>Ustilaginales</taxon>
        <taxon>Ustilaginaceae</taxon>
        <taxon>Ustilago</taxon>
    </lineage>
</organism>
<name>A0A1K0G380_9BASI</name>
<gene>
    <name evidence="2" type="ORF">UBRO_04126</name>
</gene>
<dbReference type="Gene3D" id="3.40.50.150">
    <property type="entry name" value="Vaccinia Virus protein VP39"/>
    <property type="match status" value="1"/>
</dbReference>
<feature type="region of interest" description="Disordered" evidence="1">
    <location>
        <begin position="1"/>
        <end position="20"/>
    </location>
</feature>
<dbReference type="PANTHER" id="PTHR14614:SF130">
    <property type="entry name" value="PROTEIN-LYSINE N-METHYLTRANSFERASE EEF2KMT"/>
    <property type="match status" value="1"/>
</dbReference>